<keyword evidence="3" id="KW-1185">Reference proteome</keyword>
<evidence type="ECO:0000259" key="1">
    <source>
        <dbReference type="Pfam" id="PF11860"/>
    </source>
</evidence>
<sequence>MSKVDAFKSGAPVWHFHPVMFLGAISNISFPVTPIKGKLEPLEFITFYKGDLIDDADYQLAATKLSCEVAAIKAVAQTETGNYGSYFKFQSDDDYVPAILFERHHFSKYTHGEYDSHSDISNPDAGGYGTISVQYPKLIRAYALNKRAALMSASWGKFQILGSNYAAAGYSSPEAFVMAMSESEKNQLKAFVDFIKFDVTLLKSIRSKDWLTFARAYNGKRQKGYDKKMEKNYEINKK</sequence>
<dbReference type="EMBL" id="CP043727">
    <property type="protein sequence ID" value="QHB34830.1"/>
    <property type="molecule type" value="Genomic_DNA"/>
</dbReference>
<evidence type="ECO:0000313" key="3">
    <source>
        <dbReference type="Proteomes" id="UP000464402"/>
    </source>
</evidence>
<name>A0A857F5S0_9GAMM</name>
<feature type="domain" description="N-acetylmuramidase" evidence="1">
    <location>
        <begin position="68"/>
        <end position="234"/>
    </location>
</feature>
<dbReference type="Proteomes" id="UP000464402">
    <property type="component" value="Chromosome"/>
</dbReference>
<dbReference type="KEGG" id="yca:F0T03_17960"/>
<gene>
    <name evidence="2" type="ORF">F0T03_17960</name>
</gene>
<reference evidence="3" key="1">
    <citation type="submission" date="2019-09" db="EMBL/GenBank/DDBJ databases">
        <title>Yersinia canariae sp. nov., isolated from a human yersiniosis case.</title>
        <authorList>
            <person name="Nguyen S.V."/>
            <person name="Greig D."/>
            <person name="Hurley D."/>
            <person name="Cao Y."/>
            <person name="McCabe E."/>
            <person name="Mitchell M."/>
            <person name="Jenkins C."/>
            <person name="Fanning S."/>
        </authorList>
    </citation>
    <scope>NUCLEOTIDE SEQUENCE [LARGE SCALE GENOMIC DNA]</scope>
    <source>
        <strain evidence="3">NCTC 14382</strain>
    </source>
</reference>
<organism evidence="2 3">
    <name type="scientific">Yersinia canariae</name>
    <dbReference type="NCBI Taxonomy" id="2607663"/>
    <lineage>
        <taxon>Bacteria</taxon>
        <taxon>Pseudomonadati</taxon>
        <taxon>Pseudomonadota</taxon>
        <taxon>Gammaproteobacteria</taxon>
        <taxon>Enterobacterales</taxon>
        <taxon>Yersiniaceae</taxon>
        <taxon>Yersinia</taxon>
    </lineage>
</organism>
<accession>A0A857F5S0</accession>
<dbReference type="Pfam" id="PF11860">
    <property type="entry name" value="Muramidase"/>
    <property type="match status" value="1"/>
</dbReference>
<proteinExistence type="predicted"/>
<dbReference type="InterPro" id="IPR024408">
    <property type="entry name" value="Muramidase"/>
</dbReference>
<protein>
    <submittedName>
        <fullName evidence="2">N-acetylmuramidase family protein</fullName>
    </submittedName>
</protein>
<evidence type="ECO:0000313" key="2">
    <source>
        <dbReference type="EMBL" id="QHB34830.1"/>
    </source>
</evidence>
<dbReference type="AlphaFoldDB" id="A0A857F5S0"/>